<reference evidence="1" key="1">
    <citation type="submission" date="2020-04" db="EMBL/GenBank/DDBJ databases">
        <authorList>
            <person name="Chiriac C."/>
            <person name="Salcher M."/>
            <person name="Ghai R."/>
            <person name="Kavagutti S V."/>
        </authorList>
    </citation>
    <scope>NUCLEOTIDE SEQUENCE</scope>
</reference>
<sequence length="191" mass="20439">MAEIAINDVPRKAQYSGNTGLGPFQFTFNIINQTDIAVYKNSTPLDLTSHYTVSLNLDGTGSITLTGTGSGTAVVAADVITIIGDMALARVTDFEPGGDFQTAAVNQQFDSLVIMLQQLDEKISRGIQFSPYEISPGVILPDIEARKGKFLYFDTITGEATIYTEPTDRITVSTSSPSGGVNGDLWFKVSA</sequence>
<accession>A0A6J5P8P5</accession>
<gene>
    <name evidence="1" type="ORF">UFOVP847_26</name>
</gene>
<dbReference type="EMBL" id="LR796789">
    <property type="protein sequence ID" value="CAB4166386.1"/>
    <property type="molecule type" value="Genomic_DNA"/>
</dbReference>
<proteinExistence type="predicted"/>
<name>A0A6J5P8P5_9CAUD</name>
<organism evidence="1">
    <name type="scientific">uncultured Caudovirales phage</name>
    <dbReference type="NCBI Taxonomy" id="2100421"/>
    <lineage>
        <taxon>Viruses</taxon>
        <taxon>Duplodnaviria</taxon>
        <taxon>Heunggongvirae</taxon>
        <taxon>Uroviricota</taxon>
        <taxon>Caudoviricetes</taxon>
        <taxon>Peduoviridae</taxon>
        <taxon>Maltschvirus</taxon>
        <taxon>Maltschvirus maltsch</taxon>
    </lineage>
</organism>
<protein>
    <submittedName>
        <fullName evidence="1">Uncharacterized protein</fullName>
    </submittedName>
</protein>
<evidence type="ECO:0000313" key="1">
    <source>
        <dbReference type="EMBL" id="CAB4166386.1"/>
    </source>
</evidence>